<dbReference type="GO" id="GO:0055085">
    <property type="term" value="P:transmembrane transport"/>
    <property type="evidence" value="ECO:0007669"/>
    <property type="project" value="InterPro"/>
</dbReference>
<comment type="function">
    <text evidence="7">Involved in cellular auxin homeostasis by regulating auxin metabolism. Regulates intracellular auxin accumulation at the endoplasmic reticulum and thus auxin availability for nuclear auxin signaling.</text>
</comment>
<dbReference type="Proteomes" id="UP000007014">
    <property type="component" value="Chromosome 6"/>
</dbReference>
<dbReference type="PANTHER" id="PTHR31651:SF33">
    <property type="entry name" value="PROTEIN PIN-LIKES 1"/>
    <property type="match status" value="1"/>
</dbReference>
<feature type="transmembrane region" description="Helical" evidence="10">
    <location>
        <begin position="593"/>
        <end position="614"/>
    </location>
</feature>
<feature type="transmembrane region" description="Helical" evidence="10">
    <location>
        <begin position="324"/>
        <end position="342"/>
    </location>
</feature>
<comment type="similarity">
    <text evidence="8">Belongs to the auxin efflux carrier (TC 2.A.69.2) family.</text>
</comment>
<evidence type="ECO:0000256" key="2">
    <source>
        <dbReference type="ARBA" id="ARBA00004308"/>
    </source>
</evidence>
<dbReference type="InterPro" id="IPR045033">
    <property type="entry name" value="PILS1/3/4/5/7"/>
</dbReference>
<evidence type="ECO:0000256" key="8">
    <source>
        <dbReference type="ARBA" id="ARBA00025752"/>
    </source>
</evidence>
<feature type="transmembrane region" description="Helical" evidence="10">
    <location>
        <begin position="235"/>
        <end position="254"/>
    </location>
</feature>
<dbReference type="GO" id="GO:0016020">
    <property type="term" value="C:membrane"/>
    <property type="evidence" value="ECO:0007669"/>
    <property type="project" value="UniProtKB-SubCell"/>
</dbReference>
<feature type="transmembrane region" description="Helical" evidence="10">
    <location>
        <begin position="294"/>
        <end position="312"/>
    </location>
</feature>
<dbReference type="EMBL" id="AP006488">
    <property type="protein sequence ID" value="BAM79502.1"/>
    <property type="molecule type" value="Genomic_DNA"/>
</dbReference>
<dbReference type="KEGG" id="cme:CYME_CMF138C"/>
<evidence type="ECO:0000256" key="9">
    <source>
        <dbReference type="SAM" id="MobiDB-lite"/>
    </source>
</evidence>
<feature type="region of interest" description="Disordered" evidence="9">
    <location>
        <begin position="359"/>
        <end position="378"/>
    </location>
</feature>
<dbReference type="TCDB" id="2.A.69.2.5">
    <property type="family name" value="the auxin efflux carrier (aec) family"/>
</dbReference>
<feature type="transmembrane region" description="Helical" evidence="10">
    <location>
        <begin position="434"/>
        <end position="463"/>
    </location>
</feature>
<evidence type="ECO:0008006" key="13">
    <source>
        <dbReference type="Google" id="ProtNLM"/>
    </source>
</evidence>
<evidence type="ECO:0000256" key="7">
    <source>
        <dbReference type="ARBA" id="ARBA00025100"/>
    </source>
</evidence>
<name>M1VB74_CYAM1</name>
<dbReference type="Pfam" id="PF03547">
    <property type="entry name" value="Mem_trans"/>
    <property type="match status" value="1"/>
</dbReference>
<evidence type="ECO:0000256" key="4">
    <source>
        <dbReference type="ARBA" id="ARBA00022692"/>
    </source>
</evidence>
<evidence type="ECO:0000313" key="12">
    <source>
        <dbReference type="Proteomes" id="UP000007014"/>
    </source>
</evidence>
<dbReference type="PANTHER" id="PTHR31651">
    <property type="match status" value="1"/>
</dbReference>
<feature type="transmembrane region" description="Helical" evidence="10">
    <location>
        <begin position="400"/>
        <end position="422"/>
    </location>
</feature>
<dbReference type="GO" id="GO:0012505">
    <property type="term" value="C:endomembrane system"/>
    <property type="evidence" value="ECO:0007669"/>
    <property type="project" value="UniProtKB-SubCell"/>
</dbReference>
<evidence type="ECO:0000256" key="3">
    <source>
        <dbReference type="ARBA" id="ARBA00022448"/>
    </source>
</evidence>
<organism evidence="11 12">
    <name type="scientific">Cyanidioschyzon merolae (strain NIES-3377 / 10D)</name>
    <name type="common">Unicellular red alga</name>
    <dbReference type="NCBI Taxonomy" id="280699"/>
    <lineage>
        <taxon>Eukaryota</taxon>
        <taxon>Rhodophyta</taxon>
        <taxon>Bangiophyceae</taxon>
        <taxon>Cyanidiales</taxon>
        <taxon>Cyanidiaceae</taxon>
        <taxon>Cyanidioschyzon</taxon>
    </lineage>
</organism>
<evidence type="ECO:0000256" key="6">
    <source>
        <dbReference type="ARBA" id="ARBA00023136"/>
    </source>
</evidence>
<dbReference type="AlphaFoldDB" id="M1VB74"/>
<keyword evidence="4 10" id="KW-0812">Transmembrane</keyword>
<keyword evidence="12" id="KW-1185">Reference proteome</keyword>
<keyword evidence="3" id="KW-0813">Transport</keyword>
<protein>
    <recommendedName>
        <fullName evidence="13">Auxin efflux carrier</fullName>
    </recommendedName>
</protein>
<dbReference type="OMA" id="ILFWSYA"/>
<evidence type="ECO:0000313" key="11">
    <source>
        <dbReference type="EMBL" id="BAM79502.1"/>
    </source>
</evidence>
<reference evidence="11 12" key="2">
    <citation type="journal article" date="2007" name="BMC Biol.">
        <title>A 100%-complete sequence reveals unusually simple genomic features in the hot-spring red alga Cyanidioschyzon merolae.</title>
        <authorList>
            <person name="Nozaki H."/>
            <person name="Takano H."/>
            <person name="Misumi O."/>
            <person name="Terasawa K."/>
            <person name="Matsuzaki M."/>
            <person name="Maruyama S."/>
            <person name="Nishida K."/>
            <person name="Yagisawa F."/>
            <person name="Yoshida Y."/>
            <person name="Fujiwara T."/>
            <person name="Takio S."/>
            <person name="Tamura K."/>
            <person name="Chung S.J."/>
            <person name="Nakamura S."/>
            <person name="Kuroiwa H."/>
            <person name="Tanaka K."/>
            <person name="Sato N."/>
            <person name="Kuroiwa T."/>
        </authorList>
    </citation>
    <scope>NUCLEOTIDE SEQUENCE [LARGE SCALE GENOMIC DNA]</scope>
    <source>
        <strain evidence="11 12">10D</strain>
    </source>
</reference>
<sequence>MMPYVFACGTKDDVCLSRARGLVAGGACEIGDALGARCLSFCGVSAQGLINSKHAPEAAYSRRCGARGSNWTKRSARLVRRSRMHLGESPVPTLPVPVAATRSTRESVSVETRKKSPLSVKLQCRVSTIAPLHRPWSMGLQEFPESRVRSMGTALGRHRSLKLCAAASDTARFSSAQVSKHRRSMEYVFRLEVVRASLIAVWEMSLFLMTGYLLHRTHILDPQTVQGLSKAVYHIFLPALCFVNISAHVASSGHTSMLPLFFAAFLHIIAGIAAGELLSALLQVSSNKRRFIRIACGFGNSTSLPGLFYSSIFASDPSRATSSLGLMSIYCITWTAAFWPYLHANFGAPNVENAQQLEGTKTGAPDMDPQRSGDPPKYEATSKILHSGLYTVAIRRIGSLIYALGTPPAFASIIGLLCGLVAPLRNLLFQNNHVLSVGLVLTVKSLAAANGACAMLVLAASLASRPGHGSSARYSFVARNGSSTTASHPTKLFLPLSFIVGLYQRALRLLGSADFEIVVPALITRCILLPCLTFALIFPLADAFGLIPAGPTGTLMRFVMILQAVMPPAQNIVVGLQLEGDADEAAYAGRQLLVTYLLSLIPLCILLTLFLGILNV</sequence>
<keyword evidence="6 10" id="KW-0472">Membrane</keyword>
<keyword evidence="5 10" id="KW-1133">Transmembrane helix</keyword>
<dbReference type="InterPro" id="IPR004776">
    <property type="entry name" value="Mem_transp_PIN-like"/>
</dbReference>
<accession>M1VB74</accession>
<dbReference type="RefSeq" id="XP_005535788.1">
    <property type="nucleotide sequence ID" value="XM_005535731.1"/>
</dbReference>
<reference evidence="11 12" key="1">
    <citation type="journal article" date="2004" name="Nature">
        <title>Genome sequence of the ultrasmall unicellular red alga Cyanidioschyzon merolae 10D.</title>
        <authorList>
            <person name="Matsuzaki M."/>
            <person name="Misumi O."/>
            <person name="Shin-i T."/>
            <person name="Maruyama S."/>
            <person name="Takahara M."/>
            <person name="Miyagishima S."/>
            <person name="Mori T."/>
            <person name="Nishida K."/>
            <person name="Yagisawa F."/>
            <person name="Nishida K."/>
            <person name="Yoshida Y."/>
            <person name="Nishimura Y."/>
            <person name="Nakao S."/>
            <person name="Kobayashi T."/>
            <person name="Momoyama Y."/>
            <person name="Higashiyama T."/>
            <person name="Minoda A."/>
            <person name="Sano M."/>
            <person name="Nomoto H."/>
            <person name="Oishi K."/>
            <person name="Hayashi H."/>
            <person name="Ohta F."/>
            <person name="Nishizaka S."/>
            <person name="Haga S."/>
            <person name="Miura S."/>
            <person name="Morishita T."/>
            <person name="Kabeya Y."/>
            <person name="Terasawa K."/>
            <person name="Suzuki Y."/>
            <person name="Ishii Y."/>
            <person name="Asakawa S."/>
            <person name="Takano H."/>
            <person name="Ohta N."/>
            <person name="Kuroiwa H."/>
            <person name="Tanaka K."/>
            <person name="Shimizu N."/>
            <person name="Sugano S."/>
            <person name="Sato N."/>
            <person name="Nozaki H."/>
            <person name="Ogasawara N."/>
            <person name="Kohara Y."/>
            <person name="Kuroiwa T."/>
        </authorList>
    </citation>
    <scope>NUCLEOTIDE SEQUENCE [LARGE SCALE GENOMIC DNA]</scope>
    <source>
        <strain evidence="11 12">10D</strain>
    </source>
</reference>
<feature type="transmembrane region" description="Helical" evidence="10">
    <location>
        <begin position="260"/>
        <end position="282"/>
    </location>
</feature>
<dbReference type="GeneID" id="16993000"/>
<feature type="transmembrane region" description="Helical" evidence="10">
    <location>
        <begin position="522"/>
        <end position="547"/>
    </location>
</feature>
<gene>
    <name evidence="11" type="ORF">CYME_CMF138C</name>
</gene>
<evidence type="ECO:0000256" key="10">
    <source>
        <dbReference type="SAM" id="Phobius"/>
    </source>
</evidence>
<dbReference type="OrthoDB" id="5804at2759"/>
<evidence type="ECO:0000256" key="5">
    <source>
        <dbReference type="ARBA" id="ARBA00022989"/>
    </source>
</evidence>
<comment type="subcellular location">
    <subcellularLocation>
        <location evidence="2">Endomembrane system</location>
    </subcellularLocation>
    <subcellularLocation>
        <location evidence="1">Membrane</location>
        <topology evidence="1">Multi-pass membrane protein</topology>
    </subcellularLocation>
</comment>
<feature type="compositionally biased region" description="Basic and acidic residues" evidence="9">
    <location>
        <begin position="368"/>
        <end position="377"/>
    </location>
</feature>
<proteinExistence type="inferred from homology"/>
<evidence type="ECO:0000256" key="1">
    <source>
        <dbReference type="ARBA" id="ARBA00004141"/>
    </source>
</evidence>
<feature type="transmembrane region" description="Helical" evidence="10">
    <location>
        <begin position="193"/>
        <end position="214"/>
    </location>
</feature>
<dbReference type="eggNOG" id="KOG2722">
    <property type="taxonomic scope" value="Eukaryota"/>
</dbReference>
<dbReference type="Gramene" id="CMF138CT">
    <property type="protein sequence ID" value="CMF138CT"/>
    <property type="gene ID" value="CMF138C"/>
</dbReference>
<dbReference type="HOGENOM" id="CLU_443704_0_0_1"/>